<dbReference type="RefSeq" id="WP_129083047.1">
    <property type="nucleotide sequence ID" value="NZ_CP041070.1"/>
</dbReference>
<dbReference type="AlphaFoldDB" id="A0A4Q0XUE5"/>
<dbReference type="NCBIfam" id="NF001494">
    <property type="entry name" value="PRK00346.2-4"/>
    <property type="match status" value="1"/>
</dbReference>
<protein>
    <recommendedName>
        <fullName evidence="9">5'-nucleotidase SurE</fullName>
        <ecNumber evidence="9">3.1.3.5</ecNumber>
    </recommendedName>
    <alternativeName>
        <fullName evidence="9">Nucleoside 5'-monophosphate phosphohydrolase</fullName>
    </alternativeName>
</protein>
<gene>
    <name evidence="9" type="primary">surE</name>
    <name evidence="11" type="ORF">CRV06_14600</name>
</gene>
<keyword evidence="12" id="KW-1185">Reference proteome</keyword>
<dbReference type="InterPro" id="IPR036523">
    <property type="entry name" value="SurE-like_sf"/>
</dbReference>
<keyword evidence="5 9" id="KW-0963">Cytoplasm</keyword>
<evidence type="ECO:0000256" key="6">
    <source>
        <dbReference type="ARBA" id="ARBA00022723"/>
    </source>
</evidence>
<evidence type="ECO:0000256" key="2">
    <source>
        <dbReference type="ARBA" id="ARBA00001946"/>
    </source>
</evidence>
<comment type="catalytic activity">
    <reaction evidence="1 9">
        <text>a ribonucleoside 5'-phosphate + H2O = a ribonucleoside + phosphate</text>
        <dbReference type="Rhea" id="RHEA:12484"/>
        <dbReference type="ChEBI" id="CHEBI:15377"/>
        <dbReference type="ChEBI" id="CHEBI:18254"/>
        <dbReference type="ChEBI" id="CHEBI:43474"/>
        <dbReference type="ChEBI" id="CHEBI:58043"/>
        <dbReference type="EC" id="3.1.3.5"/>
    </reaction>
</comment>
<dbReference type="GO" id="GO:0008253">
    <property type="term" value="F:5'-nucleotidase activity"/>
    <property type="evidence" value="ECO:0007669"/>
    <property type="project" value="UniProtKB-UniRule"/>
</dbReference>
<organism evidence="11 12">
    <name type="scientific">Halarcobacter anaerophilus</name>
    <dbReference type="NCBI Taxonomy" id="877500"/>
    <lineage>
        <taxon>Bacteria</taxon>
        <taxon>Pseudomonadati</taxon>
        <taxon>Campylobacterota</taxon>
        <taxon>Epsilonproteobacteria</taxon>
        <taxon>Campylobacterales</taxon>
        <taxon>Arcobacteraceae</taxon>
        <taxon>Halarcobacter</taxon>
    </lineage>
</organism>
<evidence type="ECO:0000256" key="7">
    <source>
        <dbReference type="ARBA" id="ARBA00022741"/>
    </source>
</evidence>
<evidence type="ECO:0000256" key="8">
    <source>
        <dbReference type="ARBA" id="ARBA00022801"/>
    </source>
</evidence>
<dbReference type="GO" id="GO:0046872">
    <property type="term" value="F:metal ion binding"/>
    <property type="evidence" value="ECO:0007669"/>
    <property type="project" value="UniProtKB-UniRule"/>
</dbReference>
<feature type="domain" description="Survival protein SurE-like phosphatase/nucleotidase" evidence="10">
    <location>
        <begin position="4"/>
        <end position="197"/>
    </location>
</feature>
<dbReference type="OrthoDB" id="9780815at2"/>
<dbReference type="FunFam" id="3.40.1210.10:FF:000001">
    <property type="entry name" value="5'/3'-nucleotidase SurE"/>
    <property type="match status" value="1"/>
</dbReference>
<dbReference type="Pfam" id="PF01975">
    <property type="entry name" value="SurE"/>
    <property type="match status" value="1"/>
</dbReference>
<evidence type="ECO:0000259" key="10">
    <source>
        <dbReference type="Pfam" id="PF01975"/>
    </source>
</evidence>
<dbReference type="STRING" id="877500.GCA_000935065_03260"/>
<evidence type="ECO:0000256" key="3">
    <source>
        <dbReference type="ARBA" id="ARBA00004496"/>
    </source>
</evidence>
<evidence type="ECO:0000256" key="4">
    <source>
        <dbReference type="ARBA" id="ARBA00011062"/>
    </source>
</evidence>
<dbReference type="NCBIfam" id="NF001490">
    <property type="entry name" value="PRK00346.1-4"/>
    <property type="match status" value="1"/>
</dbReference>
<evidence type="ECO:0000256" key="9">
    <source>
        <dbReference type="HAMAP-Rule" id="MF_00060"/>
    </source>
</evidence>
<dbReference type="InterPro" id="IPR002828">
    <property type="entry name" value="SurE-like_Pase/nucleotidase"/>
</dbReference>
<dbReference type="GO" id="GO:0005737">
    <property type="term" value="C:cytoplasm"/>
    <property type="evidence" value="ECO:0007669"/>
    <property type="project" value="UniProtKB-SubCell"/>
</dbReference>
<comment type="function">
    <text evidence="9">Nucleotidase that shows phosphatase activity on nucleoside 5'-monophosphates.</text>
</comment>
<comment type="subcellular location">
    <subcellularLocation>
        <location evidence="3 9">Cytoplasm</location>
    </subcellularLocation>
</comment>
<dbReference type="SUPFAM" id="SSF64167">
    <property type="entry name" value="SurE-like"/>
    <property type="match status" value="1"/>
</dbReference>
<feature type="binding site" evidence="9">
    <location>
        <position position="10"/>
    </location>
    <ligand>
        <name>a divalent metal cation</name>
        <dbReference type="ChEBI" id="CHEBI:60240"/>
    </ligand>
</feature>
<feature type="binding site" evidence="9">
    <location>
        <position position="9"/>
    </location>
    <ligand>
        <name>a divalent metal cation</name>
        <dbReference type="ChEBI" id="CHEBI:60240"/>
    </ligand>
</feature>
<dbReference type="GO" id="GO:0008254">
    <property type="term" value="F:3'-nucleotidase activity"/>
    <property type="evidence" value="ECO:0007669"/>
    <property type="project" value="TreeGrafter"/>
</dbReference>
<sequence>MRQILLTNDDGFDAIGLKALIEALAPLAKILVVAPVKNKSACGHSLTLDKPLKMDNVSDDYYRIDDGTPTDCVFISLNNLFKEGFKPDLVISGINVGANMGEDITYSGTAAGAMEAVLQGVPAISISQVCKDRCQEIKEASWDFALAKKTIADIVKKIFENKFPLEQRRFLNINIPPISVEECKGIKITKAGYREYGNDTHRHYNPRGEEFYWIGLHPLIWQESIDKSCDFEAIKANYVSITPVKLDLTSYEDIDKLNIWINKGEK</sequence>
<dbReference type="PANTHER" id="PTHR30457:SF12">
    <property type="entry name" value="5'_3'-NUCLEOTIDASE SURE"/>
    <property type="match status" value="1"/>
</dbReference>
<reference evidence="11 12" key="1">
    <citation type="submission" date="2017-10" db="EMBL/GenBank/DDBJ databases">
        <title>Genomics of the genus Arcobacter.</title>
        <authorList>
            <person name="Perez-Cataluna A."/>
            <person name="Figueras M.J."/>
        </authorList>
    </citation>
    <scope>NUCLEOTIDE SEQUENCE [LARGE SCALE GENOMIC DNA]</scope>
    <source>
        <strain evidence="11 12">DSM 24636</strain>
    </source>
</reference>
<keyword evidence="7 9" id="KW-0547">Nucleotide-binding</keyword>
<dbReference type="EC" id="3.1.3.5" evidence="9"/>
<name>A0A4Q0XUE5_9BACT</name>
<dbReference type="HAMAP" id="MF_00060">
    <property type="entry name" value="SurE"/>
    <property type="match status" value="1"/>
</dbReference>
<accession>A0A4Q0XUE5</accession>
<keyword evidence="6 9" id="KW-0479">Metal-binding</keyword>
<evidence type="ECO:0000256" key="1">
    <source>
        <dbReference type="ARBA" id="ARBA00000815"/>
    </source>
</evidence>
<feature type="binding site" evidence="9">
    <location>
        <position position="40"/>
    </location>
    <ligand>
        <name>a divalent metal cation</name>
        <dbReference type="ChEBI" id="CHEBI:60240"/>
    </ligand>
</feature>
<dbReference type="Gene3D" id="3.40.1210.10">
    <property type="entry name" value="Survival protein SurE-like phosphatase/nucleotidase"/>
    <property type="match status" value="1"/>
</dbReference>
<dbReference type="PANTHER" id="PTHR30457">
    <property type="entry name" value="5'-NUCLEOTIDASE SURE"/>
    <property type="match status" value="1"/>
</dbReference>
<proteinExistence type="inferred from homology"/>
<comment type="cofactor">
    <cofactor evidence="9">
        <name>a divalent metal cation</name>
        <dbReference type="ChEBI" id="CHEBI:60240"/>
    </cofactor>
    <text evidence="9">Binds 1 divalent metal cation per subunit.</text>
</comment>
<dbReference type="NCBIfam" id="TIGR00087">
    <property type="entry name" value="surE"/>
    <property type="match status" value="1"/>
</dbReference>
<dbReference type="InterPro" id="IPR030048">
    <property type="entry name" value="SurE"/>
</dbReference>
<dbReference type="GO" id="GO:0000166">
    <property type="term" value="F:nucleotide binding"/>
    <property type="evidence" value="ECO:0007669"/>
    <property type="project" value="UniProtKB-KW"/>
</dbReference>
<comment type="cofactor">
    <cofactor evidence="2">
        <name>Mg(2+)</name>
        <dbReference type="ChEBI" id="CHEBI:18420"/>
    </cofactor>
</comment>
<dbReference type="EMBL" id="PDKO01000020">
    <property type="protein sequence ID" value="RXJ61177.1"/>
    <property type="molecule type" value="Genomic_DNA"/>
</dbReference>
<evidence type="ECO:0000313" key="11">
    <source>
        <dbReference type="EMBL" id="RXJ61177.1"/>
    </source>
</evidence>
<dbReference type="GO" id="GO:0004309">
    <property type="term" value="F:exopolyphosphatase activity"/>
    <property type="evidence" value="ECO:0007669"/>
    <property type="project" value="TreeGrafter"/>
</dbReference>
<feature type="binding site" evidence="9">
    <location>
        <position position="95"/>
    </location>
    <ligand>
        <name>a divalent metal cation</name>
        <dbReference type="ChEBI" id="CHEBI:60240"/>
    </ligand>
</feature>
<dbReference type="Proteomes" id="UP000290191">
    <property type="component" value="Unassembled WGS sequence"/>
</dbReference>
<evidence type="ECO:0000256" key="5">
    <source>
        <dbReference type="ARBA" id="ARBA00022490"/>
    </source>
</evidence>
<keyword evidence="8 9" id="KW-0378">Hydrolase</keyword>
<comment type="similarity">
    <text evidence="4 9">Belongs to the SurE nucleotidase family.</text>
</comment>
<comment type="caution">
    <text evidence="11">The sequence shown here is derived from an EMBL/GenBank/DDBJ whole genome shotgun (WGS) entry which is preliminary data.</text>
</comment>
<evidence type="ECO:0000313" key="12">
    <source>
        <dbReference type="Proteomes" id="UP000290191"/>
    </source>
</evidence>